<proteinExistence type="predicted"/>
<organism evidence="1 2">
    <name type="scientific">Novipirellula rosea</name>
    <dbReference type="NCBI Taxonomy" id="1031540"/>
    <lineage>
        <taxon>Bacteria</taxon>
        <taxon>Pseudomonadati</taxon>
        <taxon>Planctomycetota</taxon>
        <taxon>Planctomycetia</taxon>
        <taxon>Pirellulales</taxon>
        <taxon>Pirellulaceae</taxon>
        <taxon>Novipirellula</taxon>
    </lineage>
</organism>
<evidence type="ECO:0000313" key="1">
    <source>
        <dbReference type="EMBL" id="GAA4448613.1"/>
    </source>
</evidence>
<dbReference type="Proteomes" id="UP001500840">
    <property type="component" value="Unassembled WGS sequence"/>
</dbReference>
<accession>A0ABP8MDM2</accession>
<gene>
    <name evidence="1" type="ORF">GCM10023156_11970</name>
</gene>
<keyword evidence="2" id="KW-1185">Reference proteome</keyword>
<evidence type="ECO:0000313" key="2">
    <source>
        <dbReference type="Proteomes" id="UP001500840"/>
    </source>
</evidence>
<comment type="caution">
    <text evidence="1">The sequence shown here is derived from an EMBL/GenBank/DDBJ whole genome shotgun (WGS) entry which is preliminary data.</text>
</comment>
<protein>
    <submittedName>
        <fullName evidence="1">Uncharacterized protein</fullName>
    </submittedName>
</protein>
<name>A0ABP8MDM2_9BACT</name>
<sequence length="146" mass="16184">MLLAIGISSATIMSSVTKIGRRGNASVQQRDAIQRFATQLRTDVHQANELPSSTEAWPLQLLGSDFEVRYEWSAEQGSLRRTRLESGQIKSVESFEIGKERNAVLRTSENQVTVVIDTEPASHSFVVEAVHRQPAPEAPNPEKAEQ</sequence>
<reference evidence="2" key="1">
    <citation type="journal article" date="2019" name="Int. J. Syst. Evol. Microbiol.">
        <title>The Global Catalogue of Microorganisms (GCM) 10K type strain sequencing project: providing services to taxonomists for standard genome sequencing and annotation.</title>
        <authorList>
            <consortium name="The Broad Institute Genomics Platform"/>
            <consortium name="The Broad Institute Genome Sequencing Center for Infectious Disease"/>
            <person name="Wu L."/>
            <person name="Ma J."/>
        </authorList>
    </citation>
    <scope>NUCLEOTIDE SEQUENCE [LARGE SCALE GENOMIC DNA]</scope>
    <source>
        <strain evidence="2">JCM 17759</strain>
    </source>
</reference>
<dbReference type="EMBL" id="BAABGA010000017">
    <property type="protein sequence ID" value="GAA4448613.1"/>
    <property type="molecule type" value="Genomic_DNA"/>
</dbReference>